<protein>
    <submittedName>
        <fullName evidence="1">Uncharacterized protein</fullName>
    </submittedName>
</protein>
<evidence type="ECO:0000313" key="1">
    <source>
        <dbReference type="EMBL" id="AKP66990.1"/>
    </source>
</evidence>
<organism evidence="1 2">
    <name type="scientific">Companilactobacillus ginsenosidimutans</name>
    <dbReference type="NCBI Taxonomy" id="1007676"/>
    <lineage>
        <taxon>Bacteria</taxon>
        <taxon>Bacillati</taxon>
        <taxon>Bacillota</taxon>
        <taxon>Bacilli</taxon>
        <taxon>Lactobacillales</taxon>
        <taxon>Lactobacillaceae</taxon>
        <taxon>Companilactobacillus</taxon>
    </lineage>
</organism>
<reference evidence="2" key="1">
    <citation type="submission" date="2015-07" db="EMBL/GenBank/DDBJ databases">
        <title>Lactobacillus ginsenosidimutans/EMML 3141/ whole genome sequencing.</title>
        <authorList>
            <person name="Kim M.K."/>
            <person name="Im W.-T."/>
            <person name="Srinivasan S."/>
            <person name="Lee J.-J."/>
        </authorList>
    </citation>
    <scope>NUCLEOTIDE SEQUENCE [LARGE SCALE GENOMIC DNA]</scope>
    <source>
        <strain evidence="2">EMML 3041</strain>
    </source>
</reference>
<dbReference type="AlphaFoldDB" id="A0A0H4QZX0"/>
<proteinExistence type="predicted"/>
<dbReference type="OrthoDB" id="2326280at2"/>
<keyword evidence="2" id="KW-1185">Reference proteome</keyword>
<accession>A0A0H4QZX0</accession>
<name>A0A0H4QZX0_9LACO</name>
<evidence type="ECO:0000313" key="2">
    <source>
        <dbReference type="Proteomes" id="UP000036106"/>
    </source>
</evidence>
<dbReference type="EMBL" id="CP012034">
    <property type="protein sequence ID" value="AKP66990.1"/>
    <property type="molecule type" value="Genomic_DNA"/>
</dbReference>
<dbReference type="STRING" id="1007676.ABM34_05190"/>
<sequence length="70" mass="8044">MLFFGNHGDYEVTCKFLDKKGQRIAKKRICHNVSKKEARDGMMNYITNQFSESIDIAHPIKVVAKPTTSR</sequence>
<dbReference type="RefSeq" id="WP_048704003.1">
    <property type="nucleotide sequence ID" value="NZ_CP012034.1"/>
</dbReference>
<gene>
    <name evidence="1" type="ORF">ABM34_05190</name>
</gene>
<dbReference type="Proteomes" id="UP000036106">
    <property type="component" value="Chromosome"/>
</dbReference>
<dbReference type="KEGG" id="lgn:ABM34_05190"/>
<dbReference type="PATRIC" id="fig|1007676.4.peg.1032"/>